<feature type="transmembrane region" description="Helical" evidence="7">
    <location>
        <begin position="485"/>
        <end position="509"/>
    </location>
</feature>
<keyword evidence="4 7" id="KW-1133">Transmembrane helix</keyword>
<evidence type="ECO:0000313" key="9">
    <source>
        <dbReference type="EMBL" id="MBJ6362882.1"/>
    </source>
</evidence>
<organism evidence="9 10">
    <name type="scientific">Paenibacillus roseus</name>
    <dbReference type="NCBI Taxonomy" id="2798579"/>
    <lineage>
        <taxon>Bacteria</taxon>
        <taxon>Bacillati</taxon>
        <taxon>Bacillota</taxon>
        <taxon>Bacilli</taxon>
        <taxon>Bacillales</taxon>
        <taxon>Paenibacillaceae</taxon>
        <taxon>Paenibacillus</taxon>
    </lineage>
</organism>
<dbReference type="InterPro" id="IPR003838">
    <property type="entry name" value="ABC3_permease_C"/>
</dbReference>
<dbReference type="AlphaFoldDB" id="A0A934J137"/>
<evidence type="ECO:0000256" key="2">
    <source>
        <dbReference type="ARBA" id="ARBA00022475"/>
    </source>
</evidence>
<comment type="caution">
    <text evidence="9">The sequence shown here is derived from an EMBL/GenBank/DDBJ whole genome shotgun (WGS) entry which is preliminary data.</text>
</comment>
<reference evidence="9" key="1">
    <citation type="submission" date="2020-12" db="EMBL/GenBank/DDBJ databases">
        <authorList>
            <person name="Huq M.A."/>
        </authorList>
    </citation>
    <scope>NUCLEOTIDE SEQUENCE</scope>
    <source>
        <strain evidence="9">MAHUQ-46</strain>
    </source>
</reference>
<dbReference type="EMBL" id="JAELUP010000097">
    <property type="protein sequence ID" value="MBJ6362882.1"/>
    <property type="molecule type" value="Genomic_DNA"/>
</dbReference>
<dbReference type="Pfam" id="PF02687">
    <property type="entry name" value="FtsX"/>
    <property type="match status" value="2"/>
</dbReference>
<protein>
    <submittedName>
        <fullName evidence="9">ABC transporter permease</fullName>
    </submittedName>
</protein>
<dbReference type="Proteomes" id="UP000640274">
    <property type="component" value="Unassembled WGS sequence"/>
</dbReference>
<feature type="transmembrane region" description="Helical" evidence="7">
    <location>
        <begin position="351"/>
        <end position="375"/>
    </location>
</feature>
<comment type="subcellular location">
    <subcellularLocation>
        <location evidence="1">Cell membrane</location>
        <topology evidence="1">Multi-pass membrane protein</topology>
    </subcellularLocation>
</comment>
<dbReference type="RefSeq" id="WP_199020459.1">
    <property type="nucleotide sequence ID" value="NZ_JAELUP010000097.1"/>
</dbReference>
<dbReference type="GO" id="GO:0022857">
    <property type="term" value="F:transmembrane transporter activity"/>
    <property type="evidence" value="ECO:0007669"/>
    <property type="project" value="TreeGrafter"/>
</dbReference>
<keyword evidence="3 7" id="KW-0812">Transmembrane</keyword>
<feature type="transmembrane region" description="Helical" evidence="7">
    <location>
        <begin position="447"/>
        <end position="465"/>
    </location>
</feature>
<gene>
    <name evidence="9" type="ORF">JFN88_16820</name>
</gene>
<feature type="transmembrane region" description="Helical" evidence="7">
    <location>
        <begin position="395"/>
        <end position="418"/>
    </location>
</feature>
<proteinExistence type="inferred from homology"/>
<dbReference type="PANTHER" id="PTHR30572:SF4">
    <property type="entry name" value="ABC TRANSPORTER PERMEASE YTRF"/>
    <property type="match status" value="1"/>
</dbReference>
<evidence type="ECO:0000256" key="1">
    <source>
        <dbReference type="ARBA" id="ARBA00004651"/>
    </source>
</evidence>
<feature type="transmembrane region" description="Helical" evidence="7">
    <location>
        <begin position="843"/>
        <end position="866"/>
    </location>
</feature>
<feature type="transmembrane region" description="Helical" evidence="7">
    <location>
        <begin position="303"/>
        <end position="322"/>
    </location>
</feature>
<evidence type="ECO:0000256" key="3">
    <source>
        <dbReference type="ARBA" id="ARBA00022692"/>
    </source>
</evidence>
<accession>A0A934J137</accession>
<feature type="transmembrane region" description="Helical" evidence="7">
    <location>
        <begin position="797"/>
        <end position="822"/>
    </location>
</feature>
<sequence length="935" mass="103372">MRPMIRFLRRKMWNNRAMTISSFIGLLLAVSFAAAIPLYTNHALSRIISVSLAEGDNAGAPPGSLLTRYQAARGEYTEPSAIAALNEYMSDKLPGRIGYPQLQSVAAYSLAQSPLRHVGPDGSADNRRRQMSLMAQTGLADHVTLSAGAMYDPESKNEYIEAIVSETALARNYLKIGDVYQYQLPTKFGNKTIEVKVVGAFTPKDESSDYWHQGLDVYTSMLMIAPETFVSSLLETNSAVIGSANWYALYDLAGLGTSDLNRLESLLQRLETDMFQIMRNTRVDISFLDLIAAFKRESLQLQAMLFTLAAPMLAMCFYYIYMNARQSLERQRNDIAVLRSRGAEMGLIYRIYLLEGLLLGAAAWLLGMPIAGVMARLMAATDGFMQFAPGKQANLAWNSSAGVYGLAAVVVAVLASTLPVSGYGKQSIVDYKKELARADRAPLWQRLYLDVALALAAAAGWYAFYSGQLQAGQQTEAGGMQLHPLFFFVPAVAIFAAGLLCLRLFPIVLKLLHRMLRRRIPVALHLVLVQLSRSQKTYFPLMLLLVMTMGLGIYHASAARTIDQNETEQLMYANGADVVLQPVWEAEVELYDAEGNYIPEDQPRTIHYAEPPSAPFEQMPGVVSSARVLTQDGDIGIGGKSLGKVKLMGIDNVGFAYTGWWRSDLYKNAHPYTLLRLLGAYEHGAIVSKSFASRHGLAPGDLIRVTLQGEPIELVIVAITEYWPSLEPSAPFVIANIDYVYDHIPLMPYALWLKMEEGARMMPVVQHLREHGIETASVKDARNETILRRLQPSREGVFGILTLGFLVSVAVSFIGYLIFWLFSLARRTLQMGIFRATGLSRGGLTFMLLVEQLLTTGLSIALGLAIGRAASRLFLPFLQASGQNQTPPFAIVFHMNDTVQLLSIVTVMIAIGAFLLTMQIRRLRVHQAVKLGEER</sequence>
<dbReference type="GO" id="GO:0005886">
    <property type="term" value="C:plasma membrane"/>
    <property type="evidence" value="ECO:0007669"/>
    <property type="project" value="UniProtKB-SubCell"/>
</dbReference>
<feature type="domain" description="ABC3 transporter permease C-terminal" evidence="8">
    <location>
        <begin position="805"/>
        <end position="923"/>
    </location>
</feature>
<keyword evidence="2" id="KW-1003">Cell membrane</keyword>
<evidence type="ECO:0000256" key="7">
    <source>
        <dbReference type="SAM" id="Phobius"/>
    </source>
</evidence>
<dbReference type="InterPro" id="IPR050250">
    <property type="entry name" value="Macrolide_Exporter_MacB"/>
</dbReference>
<evidence type="ECO:0000313" key="10">
    <source>
        <dbReference type="Proteomes" id="UP000640274"/>
    </source>
</evidence>
<feature type="transmembrane region" description="Helical" evidence="7">
    <location>
        <begin position="538"/>
        <end position="556"/>
    </location>
</feature>
<evidence type="ECO:0000256" key="6">
    <source>
        <dbReference type="ARBA" id="ARBA00038076"/>
    </source>
</evidence>
<feature type="transmembrane region" description="Helical" evidence="7">
    <location>
        <begin position="898"/>
        <end position="917"/>
    </location>
</feature>
<keyword evidence="5 7" id="KW-0472">Membrane</keyword>
<evidence type="ECO:0000259" key="8">
    <source>
        <dbReference type="Pfam" id="PF02687"/>
    </source>
</evidence>
<name>A0A934J137_9BACL</name>
<dbReference type="PANTHER" id="PTHR30572">
    <property type="entry name" value="MEMBRANE COMPONENT OF TRANSPORTER-RELATED"/>
    <property type="match status" value="1"/>
</dbReference>
<evidence type="ECO:0000256" key="4">
    <source>
        <dbReference type="ARBA" id="ARBA00022989"/>
    </source>
</evidence>
<keyword evidence="10" id="KW-1185">Reference proteome</keyword>
<evidence type="ECO:0000256" key="5">
    <source>
        <dbReference type="ARBA" id="ARBA00023136"/>
    </source>
</evidence>
<comment type="similarity">
    <text evidence="6">Belongs to the ABC-4 integral membrane protein family.</text>
</comment>
<feature type="domain" description="ABC3 transporter permease C-terminal" evidence="8">
    <location>
        <begin position="311"/>
        <end position="427"/>
    </location>
</feature>